<keyword evidence="4" id="KW-0479">Metal-binding</keyword>
<dbReference type="Pfam" id="PF00456">
    <property type="entry name" value="Transketolase_N"/>
    <property type="match status" value="1"/>
</dbReference>
<comment type="similarity">
    <text evidence="2">Belongs to the transketolase family.</text>
</comment>
<dbReference type="CDD" id="cd02012">
    <property type="entry name" value="TPP_TK"/>
    <property type="match status" value="1"/>
</dbReference>
<name>G5HEV9_9FIRM</name>
<dbReference type="Proteomes" id="UP000003763">
    <property type="component" value="Unassembled WGS sequence"/>
</dbReference>
<dbReference type="InterPro" id="IPR049557">
    <property type="entry name" value="Transketolase_CS"/>
</dbReference>
<dbReference type="GO" id="GO:0046872">
    <property type="term" value="F:metal ion binding"/>
    <property type="evidence" value="ECO:0007669"/>
    <property type="project" value="UniProtKB-KW"/>
</dbReference>
<dbReference type="HOGENOM" id="CLU_009227_4_1_9"/>
<keyword evidence="3" id="KW-0808">Transferase</keyword>
<evidence type="ECO:0000259" key="6">
    <source>
        <dbReference type="Pfam" id="PF00456"/>
    </source>
</evidence>
<reference evidence="7 8" key="1">
    <citation type="submission" date="2011-08" db="EMBL/GenBank/DDBJ databases">
        <title>The Genome Sequence of Clostridium citroniae WAL-17108.</title>
        <authorList>
            <consortium name="The Broad Institute Genome Sequencing Platform"/>
            <person name="Earl A."/>
            <person name="Ward D."/>
            <person name="Feldgarden M."/>
            <person name="Gevers D."/>
            <person name="Finegold S.M."/>
            <person name="Summanen P.H."/>
            <person name="Molitoris D.R."/>
            <person name="Vaisanen M.L."/>
            <person name="Daigneault M."/>
            <person name="Allen-Vercoe E."/>
            <person name="Young S.K."/>
            <person name="Zeng Q."/>
            <person name="Gargeya S."/>
            <person name="Fitzgerald M."/>
            <person name="Haas B."/>
            <person name="Abouelleil A."/>
            <person name="Alvarado L."/>
            <person name="Arachchi H.M."/>
            <person name="Berlin A."/>
            <person name="Brown A."/>
            <person name="Chapman S.B."/>
            <person name="Chen Z."/>
            <person name="Dunbar C."/>
            <person name="Freedman E."/>
            <person name="Gearin G."/>
            <person name="Gellesch M."/>
            <person name="Goldberg J."/>
            <person name="Griggs A."/>
            <person name="Gujja S."/>
            <person name="Heiman D."/>
            <person name="Howarth C."/>
            <person name="Larson L."/>
            <person name="Lui A."/>
            <person name="MacDonald P.J.P."/>
            <person name="Montmayeur A."/>
            <person name="Murphy C."/>
            <person name="Neiman D."/>
            <person name="Pearson M."/>
            <person name="Priest M."/>
            <person name="Roberts A."/>
            <person name="Saif S."/>
            <person name="Shea T."/>
            <person name="Shenoy N."/>
            <person name="Sisk P."/>
            <person name="Stolte C."/>
            <person name="Sykes S."/>
            <person name="Wortman J."/>
            <person name="Nusbaum C."/>
            <person name="Birren B."/>
        </authorList>
    </citation>
    <scope>NUCLEOTIDE SEQUENCE [LARGE SCALE GENOMIC DNA]</scope>
    <source>
        <strain evidence="7 8">WAL-17108</strain>
    </source>
</reference>
<evidence type="ECO:0000256" key="1">
    <source>
        <dbReference type="ARBA" id="ARBA00001964"/>
    </source>
</evidence>
<dbReference type="InterPro" id="IPR005474">
    <property type="entry name" value="Transketolase_N"/>
</dbReference>
<dbReference type="PATRIC" id="fig|742733.3.peg.988"/>
<evidence type="ECO:0000313" key="7">
    <source>
        <dbReference type="EMBL" id="EHF00068.1"/>
    </source>
</evidence>
<dbReference type="Gene3D" id="3.40.50.970">
    <property type="match status" value="1"/>
</dbReference>
<comment type="caution">
    <text evidence="7">The sequence shown here is derived from an EMBL/GenBank/DDBJ whole genome shotgun (WGS) entry which is preliminary data.</text>
</comment>
<keyword evidence="5" id="KW-0786">Thiamine pyrophosphate</keyword>
<dbReference type="AlphaFoldDB" id="G5HEV9"/>
<evidence type="ECO:0000256" key="5">
    <source>
        <dbReference type="ARBA" id="ARBA00023052"/>
    </source>
</evidence>
<evidence type="ECO:0000256" key="4">
    <source>
        <dbReference type="ARBA" id="ARBA00022723"/>
    </source>
</evidence>
<dbReference type="InterPro" id="IPR029061">
    <property type="entry name" value="THDP-binding"/>
</dbReference>
<evidence type="ECO:0000256" key="3">
    <source>
        <dbReference type="ARBA" id="ARBA00022679"/>
    </source>
</evidence>
<evidence type="ECO:0000256" key="2">
    <source>
        <dbReference type="ARBA" id="ARBA00007131"/>
    </source>
</evidence>
<evidence type="ECO:0000313" key="8">
    <source>
        <dbReference type="Proteomes" id="UP000003763"/>
    </source>
</evidence>
<dbReference type="eggNOG" id="COG3959">
    <property type="taxonomic scope" value="Bacteria"/>
</dbReference>
<protein>
    <recommendedName>
        <fullName evidence="6">Transketolase N-terminal domain-containing protein</fullName>
    </recommendedName>
</protein>
<dbReference type="SUPFAM" id="SSF52518">
    <property type="entry name" value="Thiamin diphosphate-binding fold (THDP-binding)"/>
    <property type="match status" value="1"/>
</dbReference>
<gene>
    <name evidence="7" type="ORF">HMPREF9469_00982</name>
</gene>
<dbReference type="PROSITE" id="PS00801">
    <property type="entry name" value="TRANSKETOLASE_1"/>
    <property type="match status" value="1"/>
</dbReference>
<organism evidence="7 8">
    <name type="scientific">[Clostridium] citroniae WAL-17108</name>
    <dbReference type="NCBI Taxonomy" id="742733"/>
    <lineage>
        <taxon>Bacteria</taxon>
        <taxon>Bacillati</taxon>
        <taxon>Bacillota</taxon>
        <taxon>Clostridia</taxon>
        <taxon>Lachnospirales</taxon>
        <taxon>Lachnospiraceae</taxon>
        <taxon>Enterocloster</taxon>
    </lineage>
</organism>
<proteinExistence type="inferred from homology"/>
<accession>G5HEV9</accession>
<comment type="cofactor">
    <cofactor evidence="1">
        <name>thiamine diphosphate</name>
        <dbReference type="ChEBI" id="CHEBI:58937"/>
    </cofactor>
</comment>
<dbReference type="PANTHER" id="PTHR47514:SF1">
    <property type="entry name" value="TRANSKETOLASE N-TERMINAL SECTION-RELATED"/>
    <property type="match status" value="1"/>
</dbReference>
<dbReference type="RefSeq" id="WP_007859756.1">
    <property type="nucleotide sequence ID" value="NZ_JH376420.1"/>
</dbReference>
<feature type="domain" description="Transketolase N-terminal" evidence="6">
    <location>
        <begin position="11"/>
        <end position="272"/>
    </location>
</feature>
<dbReference type="PANTHER" id="PTHR47514">
    <property type="entry name" value="TRANSKETOLASE N-TERMINAL SECTION-RELATED"/>
    <property type="match status" value="1"/>
</dbReference>
<dbReference type="EMBL" id="ADLJ01000007">
    <property type="protein sequence ID" value="EHF00068.1"/>
    <property type="molecule type" value="Genomic_DNA"/>
</dbReference>
<dbReference type="GO" id="GO:0016740">
    <property type="term" value="F:transferase activity"/>
    <property type="evidence" value="ECO:0007669"/>
    <property type="project" value="UniProtKB-KW"/>
</dbReference>
<sequence length="273" mass="30254">MDEQIWELEQISNECRKTILKMIHHAQNGHVGGSLSEIDILVALYFKIMKIDPENPGWIERDRLILSKGHSSPGYYTALAKRGYFDEALLDSFDQIDSRLQAHPDMNKCPGVDYSTGSLGQGLSVGIGIAEAGIIKNLSFTTFVLMGDGETQEGQIWEALMYAGVKQVKNLVAVFDCNKVQLSTLLSDSIDLSPFSDKLKAFRWRVVETEGNHMEDISSALIRAKEESSSGPVAVIANTVKGCGVSFMENKYQWHGKAPNDEQLELALQELGR</sequence>